<keyword evidence="5 7" id="KW-0472">Membrane</keyword>
<sequence length="306" mass="32303">MSPNLKGIIATLCASLFFVTSDTLVKLTAPHLPLGEILAIRGAILVAGLAAIIMMNGEWRHLARLGDRLVVQRSVLEALIAYFFISALSILPLANLTAIFLTAPLMMTAVSATLLRESVGWRRWSAVAAGFVGMLLVVKPSIQGFSLASLFGLAAAALSVARDLTTRRINPATPSLIVTLGASLSVALLGLSLGLVENWIAPPSADLARLFATALALGGGSFSIIIAYRSAEASVISPFRYGVIILALLSGYLVWGERPDGPAFAGIAIILGANLYIVHRERLRARSTAGTPSDHPSADNCHQDKR</sequence>
<keyword evidence="3 7" id="KW-0812">Transmembrane</keyword>
<dbReference type="InterPro" id="IPR000620">
    <property type="entry name" value="EamA_dom"/>
</dbReference>
<name>A0A1W9HX70_9HYPH</name>
<evidence type="ECO:0000256" key="1">
    <source>
        <dbReference type="ARBA" id="ARBA00004141"/>
    </source>
</evidence>
<dbReference type="SUPFAM" id="SSF103481">
    <property type="entry name" value="Multidrug resistance efflux transporter EmrE"/>
    <property type="match status" value="2"/>
</dbReference>
<feature type="transmembrane region" description="Helical" evidence="7">
    <location>
        <begin position="144"/>
        <end position="164"/>
    </location>
</feature>
<feature type="transmembrane region" description="Helical" evidence="7">
    <location>
        <begin position="261"/>
        <end position="278"/>
    </location>
</feature>
<proteinExistence type="inferred from homology"/>
<feature type="transmembrane region" description="Helical" evidence="7">
    <location>
        <begin position="207"/>
        <end position="227"/>
    </location>
</feature>
<dbReference type="Pfam" id="PF00892">
    <property type="entry name" value="EamA"/>
    <property type="match status" value="1"/>
</dbReference>
<comment type="similarity">
    <text evidence="2">Belongs to the drug/metabolite transporter (DMT) superfamily. 10 TMS drug/metabolite exporter (DME) (TC 2.A.7.3) family.</text>
</comment>
<dbReference type="PANTHER" id="PTHR22911">
    <property type="entry name" value="ACYL-MALONYL CONDENSING ENZYME-RELATED"/>
    <property type="match status" value="1"/>
</dbReference>
<dbReference type="EMBL" id="LWDL01000016">
    <property type="protein sequence ID" value="OQW52033.1"/>
    <property type="molecule type" value="Genomic_DNA"/>
</dbReference>
<evidence type="ECO:0000259" key="8">
    <source>
        <dbReference type="Pfam" id="PF00892"/>
    </source>
</evidence>
<feature type="transmembrane region" description="Helical" evidence="7">
    <location>
        <begin position="69"/>
        <end position="90"/>
    </location>
</feature>
<feature type="domain" description="EamA" evidence="8">
    <location>
        <begin position="6"/>
        <end position="138"/>
    </location>
</feature>
<evidence type="ECO:0000256" key="2">
    <source>
        <dbReference type="ARBA" id="ARBA00009853"/>
    </source>
</evidence>
<feature type="transmembrane region" description="Helical" evidence="7">
    <location>
        <begin position="37"/>
        <end position="57"/>
    </location>
</feature>
<evidence type="ECO:0000256" key="6">
    <source>
        <dbReference type="SAM" id="MobiDB-lite"/>
    </source>
</evidence>
<evidence type="ECO:0000256" key="5">
    <source>
        <dbReference type="ARBA" id="ARBA00023136"/>
    </source>
</evidence>
<reference evidence="9 10" key="1">
    <citation type="journal article" date="2017" name="Water Res.">
        <title>Comammox in drinking water systems.</title>
        <authorList>
            <person name="Wang Y."/>
            <person name="Ma L."/>
            <person name="Mao Y."/>
            <person name="Jiang X."/>
            <person name="Xia Y."/>
            <person name="Yu K."/>
            <person name="Li B."/>
            <person name="Zhang T."/>
        </authorList>
    </citation>
    <scope>NUCLEOTIDE SEQUENCE [LARGE SCALE GENOMIC DNA]</scope>
    <source>
        <strain evidence="9">SG_bin8</strain>
    </source>
</reference>
<evidence type="ECO:0000256" key="7">
    <source>
        <dbReference type="SAM" id="Phobius"/>
    </source>
</evidence>
<dbReference type="GO" id="GO:0016020">
    <property type="term" value="C:membrane"/>
    <property type="evidence" value="ECO:0007669"/>
    <property type="project" value="UniProtKB-SubCell"/>
</dbReference>
<dbReference type="PANTHER" id="PTHR22911:SF6">
    <property type="entry name" value="SOLUTE CARRIER FAMILY 35 MEMBER G1"/>
    <property type="match status" value="1"/>
</dbReference>
<dbReference type="STRING" id="1827387.A4S15_09390"/>
<evidence type="ECO:0000313" key="10">
    <source>
        <dbReference type="Proteomes" id="UP000192872"/>
    </source>
</evidence>
<evidence type="ECO:0000256" key="4">
    <source>
        <dbReference type="ARBA" id="ARBA00022989"/>
    </source>
</evidence>
<evidence type="ECO:0000313" key="9">
    <source>
        <dbReference type="EMBL" id="OQW52033.1"/>
    </source>
</evidence>
<gene>
    <name evidence="9" type="ORF">A4S15_09390</name>
</gene>
<dbReference type="InterPro" id="IPR037185">
    <property type="entry name" value="EmrE-like"/>
</dbReference>
<protein>
    <recommendedName>
        <fullName evidence="8">EamA domain-containing protein</fullName>
    </recommendedName>
</protein>
<feature type="region of interest" description="Disordered" evidence="6">
    <location>
        <begin position="287"/>
        <end position="306"/>
    </location>
</feature>
<feature type="transmembrane region" description="Helical" evidence="7">
    <location>
        <begin position="239"/>
        <end position="255"/>
    </location>
</feature>
<dbReference type="RefSeq" id="WP_376800498.1">
    <property type="nucleotide sequence ID" value="NZ_DBNB01000013.1"/>
</dbReference>
<organism evidence="9 10">
    <name type="scientific">Candidatus Raskinella chloraquaticus</name>
    <dbReference type="NCBI Taxonomy" id="1951219"/>
    <lineage>
        <taxon>Bacteria</taxon>
        <taxon>Pseudomonadati</taxon>
        <taxon>Pseudomonadota</taxon>
        <taxon>Alphaproteobacteria</taxon>
        <taxon>Hyphomicrobiales</taxon>
        <taxon>Phreatobacteraceae</taxon>
        <taxon>Candidatus Raskinella</taxon>
    </lineage>
</organism>
<comment type="caution">
    <text evidence="9">The sequence shown here is derived from an EMBL/GenBank/DDBJ whole genome shotgun (WGS) entry which is preliminary data.</text>
</comment>
<evidence type="ECO:0000256" key="3">
    <source>
        <dbReference type="ARBA" id="ARBA00022692"/>
    </source>
</evidence>
<comment type="subcellular location">
    <subcellularLocation>
        <location evidence="1">Membrane</location>
        <topology evidence="1">Multi-pass membrane protein</topology>
    </subcellularLocation>
</comment>
<keyword evidence="4 7" id="KW-1133">Transmembrane helix</keyword>
<dbReference type="Proteomes" id="UP000192872">
    <property type="component" value="Unassembled WGS sequence"/>
</dbReference>
<dbReference type="AlphaFoldDB" id="A0A1W9HX70"/>
<accession>A0A1W9HX70</accession>
<feature type="transmembrane region" description="Helical" evidence="7">
    <location>
        <begin position="176"/>
        <end position="195"/>
    </location>
</feature>